<dbReference type="InterPro" id="IPR018062">
    <property type="entry name" value="HTH_AraC-typ_CS"/>
</dbReference>
<comment type="caution">
    <text evidence="5">The sequence shown here is derived from an EMBL/GenBank/DDBJ whole genome shotgun (WGS) entry which is preliminary data.</text>
</comment>
<dbReference type="PROSITE" id="PS01124">
    <property type="entry name" value="HTH_ARAC_FAMILY_2"/>
    <property type="match status" value="1"/>
</dbReference>
<dbReference type="PANTHER" id="PTHR43280:SF28">
    <property type="entry name" value="HTH-TYPE TRANSCRIPTIONAL ACTIVATOR RHAS"/>
    <property type="match status" value="1"/>
</dbReference>
<keyword evidence="1" id="KW-0805">Transcription regulation</keyword>
<dbReference type="PANTHER" id="PTHR43280">
    <property type="entry name" value="ARAC-FAMILY TRANSCRIPTIONAL REGULATOR"/>
    <property type="match status" value="1"/>
</dbReference>
<reference evidence="5" key="1">
    <citation type="submission" date="2019-08" db="EMBL/GenBank/DDBJ databases">
        <authorList>
            <person name="Kucharzyk K."/>
            <person name="Murdoch R.W."/>
            <person name="Higgins S."/>
            <person name="Loffler F."/>
        </authorList>
    </citation>
    <scope>NUCLEOTIDE SEQUENCE</scope>
</reference>
<sequence length="63" mass="7396">MNMCISDYINNVRINHASKLLLTTNSSIEEIAEKVGYNSSCYFYRTFKKYKNISPAKYKKQFS</sequence>
<dbReference type="SUPFAM" id="SSF46689">
    <property type="entry name" value="Homeodomain-like"/>
    <property type="match status" value="1"/>
</dbReference>
<dbReference type="PROSITE" id="PS00041">
    <property type="entry name" value="HTH_ARAC_FAMILY_1"/>
    <property type="match status" value="1"/>
</dbReference>
<evidence type="ECO:0000313" key="5">
    <source>
        <dbReference type="EMBL" id="MPN52480.1"/>
    </source>
</evidence>
<protein>
    <submittedName>
        <fullName evidence="5">Melibiose operon regulatory protein</fullName>
    </submittedName>
</protein>
<dbReference type="Pfam" id="PF12833">
    <property type="entry name" value="HTH_18"/>
    <property type="match status" value="1"/>
</dbReference>
<dbReference type="Gene3D" id="1.10.10.60">
    <property type="entry name" value="Homeodomain-like"/>
    <property type="match status" value="1"/>
</dbReference>
<keyword evidence="3" id="KW-0804">Transcription</keyword>
<gene>
    <name evidence="5" type="primary">melR_8</name>
    <name evidence="5" type="ORF">SDC9_200142</name>
</gene>
<dbReference type="SMART" id="SM00342">
    <property type="entry name" value="HTH_ARAC"/>
    <property type="match status" value="1"/>
</dbReference>
<dbReference type="InterPro" id="IPR018060">
    <property type="entry name" value="HTH_AraC"/>
</dbReference>
<dbReference type="EMBL" id="VSSQ01118629">
    <property type="protein sequence ID" value="MPN52480.1"/>
    <property type="molecule type" value="Genomic_DNA"/>
</dbReference>
<evidence type="ECO:0000259" key="4">
    <source>
        <dbReference type="PROSITE" id="PS01124"/>
    </source>
</evidence>
<dbReference type="AlphaFoldDB" id="A0A645IN06"/>
<evidence type="ECO:0000256" key="3">
    <source>
        <dbReference type="ARBA" id="ARBA00023163"/>
    </source>
</evidence>
<keyword evidence="2" id="KW-0238">DNA-binding</keyword>
<dbReference type="GO" id="GO:0043565">
    <property type="term" value="F:sequence-specific DNA binding"/>
    <property type="evidence" value="ECO:0007669"/>
    <property type="project" value="InterPro"/>
</dbReference>
<dbReference type="InterPro" id="IPR020449">
    <property type="entry name" value="Tscrpt_reg_AraC-type_HTH"/>
</dbReference>
<accession>A0A645IN06</accession>
<proteinExistence type="predicted"/>
<dbReference type="GO" id="GO:0003700">
    <property type="term" value="F:DNA-binding transcription factor activity"/>
    <property type="evidence" value="ECO:0007669"/>
    <property type="project" value="InterPro"/>
</dbReference>
<name>A0A645IN06_9ZZZZ</name>
<organism evidence="5">
    <name type="scientific">bioreactor metagenome</name>
    <dbReference type="NCBI Taxonomy" id="1076179"/>
    <lineage>
        <taxon>unclassified sequences</taxon>
        <taxon>metagenomes</taxon>
        <taxon>ecological metagenomes</taxon>
    </lineage>
</organism>
<evidence type="ECO:0000256" key="1">
    <source>
        <dbReference type="ARBA" id="ARBA00023015"/>
    </source>
</evidence>
<feature type="domain" description="HTH araC/xylS-type" evidence="4">
    <location>
        <begin position="1"/>
        <end position="61"/>
    </location>
</feature>
<dbReference type="PRINTS" id="PR00032">
    <property type="entry name" value="HTHARAC"/>
</dbReference>
<dbReference type="InterPro" id="IPR009057">
    <property type="entry name" value="Homeodomain-like_sf"/>
</dbReference>
<evidence type="ECO:0000256" key="2">
    <source>
        <dbReference type="ARBA" id="ARBA00023125"/>
    </source>
</evidence>